<sequence length="221" mass="25515">MKNISFLFLLLPILLFSQANFEYKKDFENILKESKDKNSDLNYEKLLVRFTKNDTTLTDRQVLSLLIGFTDNIHYKPYKDLEFTKSLYQLNDDKKFDEAIKEGNQFIAHHPFDLKTLFELSYAYHKKGNQSAADSYLGKAKMIFKAMIYSGDGKSIDSPMFALNPADGQDLIRKAFGAKIGKMGSGRDKNGYFIDMLEMKNGEESETLYFIIPHATKKMFE</sequence>
<reference evidence="3" key="1">
    <citation type="journal article" date="2019" name="Int. J. Syst. Evol. Microbiol.">
        <title>The Global Catalogue of Microorganisms (GCM) 10K type strain sequencing project: providing services to taxonomists for standard genome sequencing and annotation.</title>
        <authorList>
            <consortium name="The Broad Institute Genomics Platform"/>
            <consortium name="The Broad Institute Genome Sequencing Center for Infectious Disease"/>
            <person name="Wu L."/>
            <person name="Ma J."/>
        </authorList>
    </citation>
    <scope>NUCLEOTIDE SEQUENCE [LARGE SCALE GENOMIC DNA]</scope>
    <source>
        <strain evidence="3">CCUG 54781</strain>
    </source>
</reference>
<accession>A0ABW2M585</accession>
<protein>
    <submittedName>
        <fullName evidence="2">DUF4919 domain-containing protein</fullName>
    </submittedName>
</protein>
<evidence type="ECO:0000313" key="3">
    <source>
        <dbReference type="Proteomes" id="UP001596550"/>
    </source>
</evidence>
<dbReference type="InterPro" id="IPR011990">
    <property type="entry name" value="TPR-like_helical_dom_sf"/>
</dbReference>
<dbReference type="RefSeq" id="WP_378183539.1">
    <property type="nucleotide sequence ID" value="NZ_JBHTCR010000016.1"/>
</dbReference>
<dbReference type="EMBL" id="JBHTCR010000016">
    <property type="protein sequence ID" value="MFC7348911.1"/>
    <property type="molecule type" value="Genomic_DNA"/>
</dbReference>
<proteinExistence type="predicted"/>
<dbReference type="Proteomes" id="UP001596550">
    <property type="component" value="Unassembled WGS sequence"/>
</dbReference>
<name>A0ABW2M585_9FLAO</name>
<gene>
    <name evidence="2" type="ORF">ACFQO9_19510</name>
</gene>
<organism evidence="2 3">
    <name type="scientific">Chryseobacterium zhengzhouense</name>
    <dbReference type="NCBI Taxonomy" id="1636086"/>
    <lineage>
        <taxon>Bacteria</taxon>
        <taxon>Pseudomonadati</taxon>
        <taxon>Bacteroidota</taxon>
        <taxon>Flavobacteriia</taxon>
        <taxon>Flavobacteriales</taxon>
        <taxon>Weeksellaceae</taxon>
        <taxon>Chryseobacterium group</taxon>
        <taxon>Chryseobacterium</taxon>
    </lineage>
</organism>
<dbReference type="SUPFAM" id="SSF48452">
    <property type="entry name" value="TPR-like"/>
    <property type="match status" value="1"/>
</dbReference>
<feature type="chain" id="PRO_5045182045" evidence="1">
    <location>
        <begin position="22"/>
        <end position="221"/>
    </location>
</feature>
<keyword evidence="3" id="KW-1185">Reference proteome</keyword>
<dbReference type="InterPro" id="IPR032578">
    <property type="entry name" value="DUF4919"/>
</dbReference>
<dbReference type="Pfam" id="PF16266">
    <property type="entry name" value="DUF4919"/>
    <property type="match status" value="1"/>
</dbReference>
<evidence type="ECO:0000256" key="1">
    <source>
        <dbReference type="SAM" id="SignalP"/>
    </source>
</evidence>
<feature type="signal peptide" evidence="1">
    <location>
        <begin position="1"/>
        <end position="21"/>
    </location>
</feature>
<evidence type="ECO:0000313" key="2">
    <source>
        <dbReference type="EMBL" id="MFC7348911.1"/>
    </source>
</evidence>
<comment type="caution">
    <text evidence="2">The sequence shown here is derived from an EMBL/GenBank/DDBJ whole genome shotgun (WGS) entry which is preliminary data.</text>
</comment>
<keyword evidence="1" id="KW-0732">Signal</keyword>